<protein>
    <recommendedName>
        <fullName evidence="3">YheC/YheD family protein</fullName>
    </recommendedName>
</protein>
<comment type="caution">
    <text evidence="1">The sequence shown here is derived from an EMBL/GenBank/DDBJ whole genome shotgun (WGS) entry which is preliminary data.</text>
</comment>
<dbReference type="InterPro" id="IPR026838">
    <property type="entry name" value="YheC/D"/>
</dbReference>
<dbReference type="RefSeq" id="WP_205173629.1">
    <property type="nucleotide sequence ID" value="NZ_JAFBDZ010000003.1"/>
</dbReference>
<keyword evidence="2" id="KW-1185">Reference proteome</keyword>
<gene>
    <name evidence="1" type="ORF">JOC86_002958</name>
</gene>
<dbReference type="Proteomes" id="UP001646157">
    <property type="component" value="Unassembled WGS sequence"/>
</dbReference>
<evidence type="ECO:0000313" key="1">
    <source>
        <dbReference type="EMBL" id="MBM7586406.1"/>
    </source>
</evidence>
<organism evidence="1 2">
    <name type="scientific">Rossellomorea pakistanensis</name>
    <dbReference type="NCBI Taxonomy" id="992288"/>
    <lineage>
        <taxon>Bacteria</taxon>
        <taxon>Bacillati</taxon>
        <taxon>Bacillota</taxon>
        <taxon>Bacilli</taxon>
        <taxon>Bacillales</taxon>
        <taxon>Bacillaceae</taxon>
        <taxon>Rossellomorea</taxon>
    </lineage>
</organism>
<proteinExistence type="predicted"/>
<evidence type="ECO:0008006" key="3">
    <source>
        <dbReference type="Google" id="ProtNLM"/>
    </source>
</evidence>
<evidence type="ECO:0000313" key="2">
    <source>
        <dbReference type="Proteomes" id="UP001646157"/>
    </source>
</evidence>
<dbReference type="Pfam" id="PF14398">
    <property type="entry name" value="ATPgrasp_YheCD"/>
    <property type="match status" value="1"/>
</dbReference>
<dbReference type="EMBL" id="JAFBDZ010000003">
    <property type="protein sequence ID" value="MBM7586406.1"/>
    <property type="molecule type" value="Genomic_DNA"/>
</dbReference>
<sequence length="455" mass="52121">MRKAYKIDWFEHNEEVIYCPRSIVDECETKLISFGSFQENVVCLPHPNKQNVFALSYSLANRLKIPKFLSKINVFTRENTIYFGPLIGIFTNGFTSFKLSPIGQRSSMFSKLLSVQSSIGVVPFLFGENHIDWENGVVKGHFYHDNMWETYNIPLPNVVYDRLPNRRSEKGTQYKEIKHRLQNQYGIPWYNPGFFNKLEVFEKIENHPEAAAFLPETHSLQSFSQIETMISKYSTVFIKPINGSLGLGILQLYYSAAEENYYCRMQDKKGKNRLYRFSSLEKLCTKLISPKSFHKMIVQQGIKLIQFEKRKIDFRVHTNKDESGEWQVSALAAKVAGQGSVTTHIHNGGLVKSLSEVFPDDDLRHRSEAMLMKTALCLSSAIEENMNGYIGEIGFDFGIDTEGNIWLFEANSKPGRSIFSHPDLKEFDLLTRQLSLSFGIYLAGQSLTATEELVT</sequence>
<name>A0ABS2NFR4_9BACI</name>
<accession>A0ABS2NFR4</accession>
<reference evidence="1 2" key="1">
    <citation type="submission" date="2021-01" db="EMBL/GenBank/DDBJ databases">
        <title>Genomic Encyclopedia of Type Strains, Phase IV (KMG-IV): sequencing the most valuable type-strain genomes for metagenomic binning, comparative biology and taxonomic classification.</title>
        <authorList>
            <person name="Goeker M."/>
        </authorList>
    </citation>
    <scope>NUCLEOTIDE SEQUENCE [LARGE SCALE GENOMIC DNA]</scope>
    <source>
        <strain evidence="1 2">DSM 24834</strain>
    </source>
</reference>
<dbReference type="Gene3D" id="3.30.470.20">
    <property type="entry name" value="ATP-grasp fold, B domain"/>
    <property type="match status" value="1"/>
</dbReference>
<dbReference type="SUPFAM" id="SSF56059">
    <property type="entry name" value="Glutathione synthetase ATP-binding domain-like"/>
    <property type="match status" value="1"/>
</dbReference>